<dbReference type="Proteomes" id="UP000032046">
    <property type="component" value="Unassembled WGS sequence"/>
</dbReference>
<comment type="caution">
    <text evidence="1">The sequence shown here is derived from an EMBL/GenBank/DDBJ whole genome shotgun (WGS) entry which is preliminary data.</text>
</comment>
<sequence length="242" mass="28128">MRYSNKQINNNIRRVLEDGKNNDDALDLFLMMNMMNDLGTERSFVKKGPSPSDIHMNLIGNNVIDKDDFKLKMASGKKFLTQRLVVKLSPNCTLYAETNHSSLQVCINEKNITTMYLDSYRAEDVAMWIIRQKQNIDKYMEGWNDVLNKACKKAKGNHMALLAIRAIFTNAMKDYTDIKYEIIEQKRRARIRVTLPKGRLGVFLDAWWCTYKEKLPPQIESLKILIEAHRKNILTNFCSPKS</sequence>
<protein>
    <submittedName>
        <fullName evidence="1">Uncharacterized protein</fullName>
    </submittedName>
</protein>
<name>A0A0D0IWY2_9BACT</name>
<proteinExistence type="predicted"/>
<keyword evidence="2" id="KW-1185">Reference proteome</keyword>
<accession>A0A0D0IWY2</accession>
<evidence type="ECO:0000313" key="2">
    <source>
        <dbReference type="Proteomes" id="UP000032046"/>
    </source>
</evidence>
<gene>
    <name evidence="1" type="ORF">ST44_04660</name>
</gene>
<dbReference type="RefSeq" id="WP_042518494.1">
    <property type="nucleotide sequence ID" value="NZ_JXQK01000046.1"/>
</dbReference>
<dbReference type="AlphaFoldDB" id="A0A0D0IWY2"/>
<dbReference type="EMBL" id="JXQK01000046">
    <property type="protein sequence ID" value="KIP63205.1"/>
    <property type="molecule type" value="Genomic_DNA"/>
</dbReference>
<reference evidence="1 2" key="1">
    <citation type="submission" date="2015-01" db="EMBL/GenBank/DDBJ databases">
        <title>Comparative genomics of non-oral Prevotella species.</title>
        <authorList>
            <person name="Accetto T."/>
            <person name="Nograsek B."/>
            <person name="Avgustin G."/>
        </authorList>
    </citation>
    <scope>NUCLEOTIDE SEQUENCE [LARGE SCALE GENOMIC DNA]</scope>
    <source>
        <strain evidence="1 2">P5-119</strain>
    </source>
</reference>
<organism evidence="1 2">
    <name type="scientific">Prevotella pectinovora</name>
    <dbReference type="NCBI Taxonomy" id="1602169"/>
    <lineage>
        <taxon>Bacteria</taxon>
        <taxon>Pseudomonadati</taxon>
        <taxon>Bacteroidota</taxon>
        <taxon>Bacteroidia</taxon>
        <taxon>Bacteroidales</taxon>
        <taxon>Prevotellaceae</taxon>
        <taxon>Prevotella</taxon>
    </lineage>
</organism>
<evidence type="ECO:0000313" key="1">
    <source>
        <dbReference type="EMBL" id="KIP63205.1"/>
    </source>
</evidence>